<feature type="non-terminal residue" evidence="4">
    <location>
        <position position="1"/>
    </location>
</feature>
<dbReference type="AlphaFoldDB" id="A0A382T323"/>
<dbReference type="EMBL" id="UINC01133008">
    <property type="protein sequence ID" value="SVD15671.1"/>
    <property type="molecule type" value="Genomic_DNA"/>
</dbReference>
<gene>
    <name evidence="4" type="ORF">METZ01_LOCUS368525</name>
</gene>
<dbReference type="InterPro" id="IPR009000">
    <property type="entry name" value="Transl_B-barrel_sf"/>
</dbReference>
<proteinExistence type="predicted"/>
<name>A0A382T323_9ZZZZ</name>
<dbReference type="Gene3D" id="2.40.30.10">
    <property type="entry name" value="Translation factors"/>
    <property type="match status" value="1"/>
</dbReference>
<dbReference type="GO" id="GO:0003743">
    <property type="term" value="F:translation initiation factor activity"/>
    <property type="evidence" value="ECO:0007669"/>
    <property type="project" value="TreeGrafter"/>
</dbReference>
<evidence type="ECO:0000313" key="4">
    <source>
        <dbReference type="EMBL" id="SVD15671.1"/>
    </source>
</evidence>
<keyword evidence="2" id="KW-0342">GTP-binding</keyword>
<dbReference type="GO" id="GO:0005829">
    <property type="term" value="C:cytosol"/>
    <property type="evidence" value="ECO:0007669"/>
    <property type="project" value="TreeGrafter"/>
</dbReference>
<dbReference type="FunFam" id="2.40.30.10:FF:000008">
    <property type="entry name" value="Translation initiation factor IF-2"/>
    <property type="match status" value="1"/>
</dbReference>
<sequence length="99" mass="11050">KESFLGYASIKKIFKISKVGKIAGCEVTEGTVKKGAKVRLLRDNVVIHEGDLSTLKHHQNEVKEVKQGVECGMSLANYDNIKEGDIIECFEIKSEKRTL</sequence>
<dbReference type="Pfam" id="PF03144">
    <property type="entry name" value="GTP_EFTU_D2"/>
    <property type="match status" value="1"/>
</dbReference>
<dbReference type="InterPro" id="IPR015760">
    <property type="entry name" value="TIF_IF2"/>
</dbReference>
<dbReference type="CDD" id="cd03692">
    <property type="entry name" value="mtIF2_IVc"/>
    <property type="match status" value="1"/>
</dbReference>
<dbReference type="PANTHER" id="PTHR43381">
    <property type="entry name" value="TRANSLATION INITIATION FACTOR IF-2-RELATED"/>
    <property type="match status" value="1"/>
</dbReference>
<protein>
    <recommendedName>
        <fullName evidence="3">Translation elongation factor EFTu-like domain-containing protein</fullName>
    </recommendedName>
</protein>
<feature type="domain" description="Translation elongation factor EFTu-like" evidence="3">
    <location>
        <begin position="20"/>
        <end position="87"/>
    </location>
</feature>
<keyword evidence="1" id="KW-0547">Nucleotide-binding</keyword>
<evidence type="ECO:0000259" key="3">
    <source>
        <dbReference type="Pfam" id="PF03144"/>
    </source>
</evidence>
<reference evidence="4" key="1">
    <citation type="submission" date="2018-05" db="EMBL/GenBank/DDBJ databases">
        <authorList>
            <person name="Lanie J.A."/>
            <person name="Ng W.-L."/>
            <person name="Kazmierczak K.M."/>
            <person name="Andrzejewski T.M."/>
            <person name="Davidsen T.M."/>
            <person name="Wayne K.J."/>
            <person name="Tettelin H."/>
            <person name="Glass J.I."/>
            <person name="Rusch D."/>
            <person name="Podicherti R."/>
            <person name="Tsui H.-C.T."/>
            <person name="Winkler M.E."/>
        </authorList>
    </citation>
    <scope>NUCLEOTIDE SEQUENCE</scope>
</reference>
<dbReference type="GO" id="GO:0005525">
    <property type="term" value="F:GTP binding"/>
    <property type="evidence" value="ECO:0007669"/>
    <property type="project" value="UniProtKB-KW"/>
</dbReference>
<dbReference type="SUPFAM" id="SSF50447">
    <property type="entry name" value="Translation proteins"/>
    <property type="match status" value="1"/>
</dbReference>
<dbReference type="PANTHER" id="PTHR43381:SF5">
    <property type="entry name" value="TR-TYPE G DOMAIN-CONTAINING PROTEIN"/>
    <property type="match status" value="1"/>
</dbReference>
<dbReference type="InterPro" id="IPR004161">
    <property type="entry name" value="EFTu-like_2"/>
</dbReference>
<organism evidence="4">
    <name type="scientific">marine metagenome</name>
    <dbReference type="NCBI Taxonomy" id="408172"/>
    <lineage>
        <taxon>unclassified sequences</taxon>
        <taxon>metagenomes</taxon>
        <taxon>ecological metagenomes</taxon>
    </lineage>
</organism>
<evidence type="ECO:0000256" key="2">
    <source>
        <dbReference type="ARBA" id="ARBA00023134"/>
    </source>
</evidence>
<evidence type="ECO:0000256" key="1">
    <source>
        <dbReference type="ARBA" id="ARBA00022741"/>
    </source>
</evidence>
<accession>A0A382T323</accession>